<keyword evidence="3 4" id="KW-0012">Acyltransferase</keyword>
<dbReference type="NCBIfam" id="NF002346">
    <property type="entry name" value="PRK01305.2-3"/>
    <property type="match status" value="1"/>
</dbReference>
<dbReference type="EMBL" id="PQCO01000171">
    <property type="protein sequence ID" value="PUE02852.1"/>
    <property type="molecule type" value="Genomic_DNA"/>
</dbReference>
<feature type="domain" description="N-end rule aminoacyl transferase C-terminal" evidence="6">
    <location>
        <begin position="105"/>
        <end position="226"/>
    </location>
</feature>
<accession>A0A657PUB4</accession>
<dbReference type="PANTHER" id="PTHR21367">
    <property type="entry name" value="ARGININE-TRNA-PROTEIN TRANSFERASE 1"/>
    <property type="match status" value="1"/>
</dbReference>
<evidence type="ECO:0000256" key="4">
    <source>
        <dbReference type="HAMAP-Rule" id="MF_00689"/>
    </source>
</evidence>
<dbReference type="InterPro" id="IPR007471">
    <property type="entry name" value="N-end_Aminoacyl_Trfase_N"/>
</dbReference>
<dbReference type="AlphaFoldDB" id="A0A657PUB4"/>
<comment type="catalytic activity">
    <reaction evidence="4">
        <text>N-terminal L-aspartyl-[protein] + L-leucyl-tRNA(Leu) = N-terminal L-leucyl-L-aspartyl-[protein] + tRNA(Leu) + H(+)</text>
        <dbReference type="Rhea" id="RHEA:50420"/>
        <dbReference type="Rhea" id="RHEA-COMP:9613"/>
        <dbReference type="Rhea" id="RHEA-COMP:9622"/>
        <dbReference type="Rhea" id="RHEA-COMP:12669"/>
        <dbReference type="Rhea" id="RHEA-COMP:12674"/>
        <dbReference type="ChEBI" id="CHEBI:15378"/>
        <dbReference type="ChEBI" id="CHEBI:64720"/>
        <dbReference type="ChEBI" id="CHEBI:78442"/>
        <dbReference type="ChEBI" id="CHEBI:78494"/>
        <dbReference type="ChEBI" id="CHEBI:133042"/>
        <dbReference type="EC" id="2.3.2.29"/>
    </reaction>
</comment>
<keyword evidence="1 4" id="KW-0963">Cytoplasm</keyword>
<gene>
    <name evidence="4" type="primary">bpt</name>
    <name evidence="7" type="ORF">C3L24_05445</name>
</gene>
<name>A0A657PUB4_9GAMM</name>
<comment type="caution">
    <text evidence="7">The sequence shown here is derived from an EMBL/GenBank/DDBJ whole genome shotgun (WGS) entry which is preliminary data.</text>
</comment>
<feature type="domain" description="N-end aminoacyl transferase N-terminal" evidence="5">
    <location>
        <begin position="14"/>
        <end position="84"/>
    </location>
</feature>
<dbReference type="Pfam" id="PF04376">
    <property type="entry name" value="ATE_N"/>
    <property type="match status" value="1"/>
</dbReference>
<dbReference type="InterPro" id="IPR017138">
    <property type="entry name" value="Asp_Glu_LeuTrfase"/>
</dbReference>
<dbReference type="InterPro" id="IPR016181">
    <property type="entry name" value="Acyl_CoA_acyltransferase"/>
</dbReference>
<evidence type="ECO:0000256" key="2">
    <source>
        <dbReference type="ARBA" id="ARBA00022679"/>
    </source>
</evidence>
<comment type="subcellular location">
    <subcellularLocation>
        <location evidence="4">Cytoplasm</location>
    </subcellularLocation>
</comment>
<evidence type="ECO:0000256" key="3">
    <source>
        <dbReference type="ARBA" id="ARBA00023315"/>
    </source>
</evidence>
<dbReference type="GO" id="GO:0004057">
    <property type="term" value="F:arginyl-tRNA--protein transferase activity"/>
    <property type="evidence" value="ECO:0007669"/>
    <property type="project" value="InterPro"/>
</dbReference>
<evidence type="ECO:0000259" key="5">
    <source>
        <dbReference type="Pfam" id="PF04376"/>
    </source>
</evidence>
<dbReference type="PIRSF" id="PIRSF037208">
    <property type="entry name" value="ATE_pro_prd"/>
    <property type="match status" value="1"/>
</dbReference>
<evidence type="ECO:0000256" key="1">
    <source>
        <dbReference type="ARBA" id="ARBA00022490"/>
    </source>
</evidence>
<evidence type="ECO:0000259" key="6">
    <source>
        <dbReference type="Pfam" id="PF04377"/>
    </source>
</evidence>
<dbReference type="SUPFAM" id="SSF55729">
    <property type="entry name" value="Acyl-CoA N-acyltransferases (Nat)"/>
    <property type="match status" value="1"/>
</dbReference>
<comment type="function">
    <text evidence="4">Functions in the N-end rule pathway of protein degradation where it conjugates Leu from its aminoacyl-tRNA to the N-termini of proteins containing an N-terminal aspartate or glutamate.</text>
</comment>
<dbReference type="NCBIfam" id="NF002341">
    <property type="entry name" value="PRK01305.1-1"/>
    <property type="match status" value="1"/>
</dbReference>
<evidence type="ECO:0000313" key="8">
    <source>
        <dbReference type="Proteomes" id="UP000250928"/>
    </source>
</evidence>
<comment type="similarity">
    <text evidence="4">Belongs to the R-transferase family. Bpt subfamily.</text>
</comment>
<sequence>MTGQTLPLYITPEHPCSYLPGRRARTLFLPEGFALDAAIYQSLIDLGFRRSGDMLYRPECDTCHDCHSTRLPVERFRPRRSQRRVAAAAGDRLQSHILPPEFNPEHFALYKRYLEQRHPDGEMAKADRERYLQFFTSAWCETRFVELRLDQRLLAVAVVDLLPRGLSAVYTFFEPDLAHMSPGVLTILWQIEHCQVEGLPWLYLGYWIPGCEKMAYKSNYRPLQLLEHGVWVEHGRRPQRHRGS</sequence>
<dbReference type="PANTHER" id="PTHR21367:SF1">
    <property type="entry name" value="ARGINYL-TRNA--PROTEIN TRANSFERASE 1"/>
    <property type="match status" value="1"/>
</dbReference>
<keyword evidence="2 4" id="KW-0808">Transferase</keyword>
<dbReference type="Pfam" id="PF04377">
    <property type="entry name" value="ATE_C"/>
    <property type="match status" value="1"/>
</dbReference>
<organism evidence="7 8">
    <name type="scientific">Candidatus Sedimenticola endophacoides</name>
    <dbReference type="NCBI Taxonomy" id="2548426"/>
    <lineage>
        <taxon>Bacteria</taxon>
        <taxon>Pseudomonadati</taxon>
        <taxon>Pseudomonadota</taxon>
        <taxon>Gammaproteobacteria</taxon>
        <taxon>Chromatiales</taxon>
        <taxon>Sedimenticolaceae</taxon>
        <taxon>Sedimenticola</taxon>
    </lineage>
</organism>
<evidence type="ECO:0000313" key="7">
    <source>
        <dbReference type="EMBL" id="PUE02852.1"/>
    </source>
</evidence>
<dbReference type="GO" id="GO:0071596">
    <property type="term" value="P:ubiquitin-dependent protein catabolic process via the N-end rule pathway"/>
    <property type="evidence" value="ECO:0007669"/>
    <property type="project" value="InterPro"/>
</dbReference>
<dbReference type="InterPro" id="IPR030700">
    <property type="entry name" value="N-end_Aminoacyl_Trfase"/>
</dbReference>
<dbReference type="EC" id="2.3.2.29" evidence="4"/>
<reference evidence="7 8" key="1">
    <citation type="submission" date="2018-01" db="EMBL/GenBank/DDBJ databases">
        <title>Novel co-symbiosis in the lucinid bivalve Phacoides pectinatus.</title>
        <authorList>
            <person name="Lim S.J."/>
            <person name="Davis B.G."/>
            <person name="Gill D.E."/>
            <person name="Engel A.S."/>
            <person name="Anderson L.C."/>
            <person name="Campbell B.J."/>
        </authorList>
    </citation>
    <scope>NUCLEOTIDE SEQUENCE [LARGE SCALE GENOMIC DNA]</scope>
    <source>
        <strain evidence="7">N3_P5</strain>
    </source>
</reference>
<comment type="catalytic activity">
    <reaction evidence="4">
        <text>N-terminal L-glutamyl-[protein] + L-leucyl-tRNA(Leu) = N-terminal L-leucyl-L-glutamyl-[protein] + tRNA(Leu) + H(+)</text>
        <dbReference type="Rhea" id="RHEA:50412"/>
        <dbReference type="Rhea" id="RHEA-COMP:9613"/>
        <dbReference type="Rhea" id="RHEA-COMP:9622"/>
        <dbReference type="Rhea" id="RHEA-COMP:12664"/>
        <dbReference type="Rhea" id="RHEA-COMP:12668"/>
        <dbReference type="ChEBI" id="CHEBI:15378"/>
        <dbReference type="ChEBI" id="CHEBI:64721"/>
        <dbReference type="ChEBI" id="CHEBI:78442"/>
        <dbReference type="ChEBI" id="CHEBI:78494"/>
        <dbReference type="ChEBI" id="CHEBI:133041"/>
        <dbReference type="EC" id="2.3.2.29"/>
    </reaction>
</comment>
<dbReference type="GO" id="GO:0008914">
    <property type="term" value="F:leucyl-tRNA--protein transferase activity"/>
    <property type="evidence" value="ECO:0007669"/>
    <property type="project" value="UniProtKB-UniRule"/>
</dbReference>
<dbReference type="HAMAP" id="MF_00689">
    <property type="entry name" value="Bpt"/>
    <property type="match status" value="1"/>
</dbReference>
<dbReference type="Proteomes" id="UP000250928">
    <property type="component" value="Unassembled WGS sequence"/>
</dbReference>
<dbReference type="InterPro" id="IPR007472">
    <property type="entry name" value="N-end_Aminoacyl_Trfase_C"/>
</dbReference>
<dbReference type="GO" id="GO:0005737">
    <property type="term" value="C:cytoplasm"/>
    <property type="evidence" value="ECO:0007669"/>
    <property type="project" value="UniProtKB-SubCell"/>
</dbReference>
<dbReference type="NCBIfam" id="NF002342">
    <property type="entry name" value="PRK01305.1-3"/>
    <property type="match status" value="1"/>
</dbReference>
<proteinExistence type="inferred from homology"/>
<protein>
    <recommendedName>
        <fullName evidence="4">Aspartate/glutamate leucyltransferase</fullName>
        <ecNumber evidence="4">2.3.2.29</ecNumber>
    </recommendedName>
</protein>